<evidence type="ECO:0000313" key="2">
    <source>
        <dbReference type="EMBL" id="NBI07769.1"/>
    </source>
</evidence>
<dbReference type="RefSeq" id="WP_160198239.1">
    <property type="nucleotide sequence ID" value="NZ_QXXA01000015.1"/>
</dbReference>
<dbReference type="InterPro" id="IPR016181">
    <property type="entry name" value="Acyl_CoA_acyltransferase"/>
</dbReference>
<dbReference type="Pfam" id="PF00583">
    <property type="entry name" value="Acetyltransf_1"/>
    <property type="match status" value="1"/>
</dbReference>
<proteinExistence type="predicted"/>
<dbReference type="InterPro" id="IPR000182">
    <property type="entry name" value="GNAT_dom"/>
</dbReference>
<dbReference type="EMBL" id="QXXA01000015">
    <property type="protein sequence ID" value="NBI07769.1"/>
    <property type="molecule type" value="Genomic_DNA"/>
</dbReference>
<dbReference type="InterPro" id="IPR052829">
    <property type="entry name" value="N-acetyltransferase_domain"/>
</dbReference>
<keyword evidence="3" id="KW-1185">Reference proteome</keyword>
<sequence>MELLLRPMTNDIFAKYINKSIKKYANEHVKAGNWIKEDSLERAEKEFKKLLPEGLKTKKHYLFSVTHEKNNIGVLWLNIYINNNIKQAFIYDIELEEEYQGKGYGKQTMNLIDKYLKENDVDSVQLHVFAHNERAVSLYKKMGYKFTDFMMIKYL</sequence>
<dbReference type="SUPFAM" id="SSF55729">
    <property type="entry name" value="Acyl-CoA N-acyltransferases (Nat)"/>
    <property type="match status" value="1"/>
</dbReference>
<dbReference type="GO" id="GO:0016747">
    <property type="term" value="F:acyltransferase activity, transferring groups other than amino-acyl groups"/>
    <property type="evidence" value="ECO:0007669"/>
    <property type="project" value="InterPro"/>
</dbReference>
<comment type="caution">
    <text evidence="2">The sequence shown here is derived from an EMBL/GenBank/DDBJ whole genome shotgun (WGS) entry which is preliminary data.</text>
</comment>
<dbReference type="AlphaFoldDB" id="A0A845R187"/>
<dbReference type="PANTHER" id="PTHR43259:SF1">
    <property type="entry name" value="N-ACETYLTRANSFERASE DOMAIN-CONTAINING PROTEIN"/>
    <property type="match status" value="1"/>
</dbReference>
<dbReference type="PANTHER" id="PTHR43259">
    <property type="entry name" value="SPT10P"/>
    <property type="match status" value="1"/>
</dbReference>
<gene>
    <name evidence="2" type="ORF">D3Z33_12985</name>
</gene>
<dbReference type="Gene3D" id="3.40.630.30">
    <property type="match status" value="1"/>
</dbReference>
<dbReference type="PROSITE" id="PS51186">
    <property type="entry name" value="GNAT"/>
    <property type="match status" value="1"/>
</dbReference>
<name>A0A845R187_9CLOT</name>
<evidence type="ECO:0000259" key="1">
    <source>
        <dbReference type="PROSITE" id="PS51186"/>
    </source>
</evidence>
<dbReference type="CDD" id="cd04301">
    <property type="entry name" value="NAT_SF"/>
    <property type="match status" value="1"/>
</dbReference>
<evidence type="ECO:0000313" key="3">
    <source>
        <dbReference type="Proteomes" id="UP000467132"/>
    </source>
</evidence>
<accession>A0A845R187</accession>
<dbReference type="OrthoDB" id="357176at2"/>
<organism evidence="2 3">
    <name type="scientific">Senegalia massiliensis</name>
    <dbReference type="NCBI Taxonomy" id="1720316"/>
    <lineage>
        <taxon>Bacteria</taxon>
        <taxon>Bacillati</taxon>
        <taxon>Bacillota</taxon>
        <taxon>Clostridia</taxon>
        <taxon>Eubacteriales</taxon>
        <taxon>Clostridiaceae</taxon>
        <taxon>Senegalia</taxon>
    </lineage>
</organism>
<reference evidence="2 3" key="1">
    <citation type="submission" date="2018-08" db="EMBL/GenBank/DDBJ databases">
        <title>Murine metabolic-syndrome-specific gut microbial biobank.</title>
        <authorList>
            <person name="Liu C."/>
        </authorList>
    </citation>
    <scope>NUCLEOTIDE SEQUENCE [LARGE SCALE GENOMIC DNA]</scope>
    <source>
        <strain evidence="2 3">583</strain>
    </source>
</reference>
<keyword evidence="2" id="KW-0808">Transferase</keyword>
<feature type="domain" description="N-acetyltransferase" evidence="1">
    <location>
        <begin position="19"/>
        <end position="155"/>
    </location>
</feature>
<protein>
    <submittedName>
        <fullName evidence="2">GNAT family N-acetyltransferase</fullName>
    </submittedName>
</protein>
<dbReference type="Proteomes" id="UP000467132">
    <property type="component" value="Unassembled WGS sequence"/>
</dbReference>